<feature type="compositionally biased region" description="Low complexity" evidence="1">
    <location>
        <begin position="85"/>
        <end position="103"/>
    </location>
</feature>
<keyword evidence="3" id="KW-1185">Reference proteome</keyword>
<name>A0A9W9M3T6_9EURO</name>
<comment type="caution">
    <text evidence="2">The sequence shown here is derived from an EMBL/GenBank/DDBJ whole genome shotgun (WGS) entry which is preliminary data.</text>
</comment>
<evidence type="ECO:0000313" key="3">
    <source>
        <dbReference type="Proteomes" id="UP001150942"/>
    </source>
</evidence>
<reference evidence="2" key="1">
    <citation type="submission" date="2022-11" db="EMBL/GenBank/DDBJ databases">
        <authorList>
            <person name="Petersen C."/>
        </authorList>
    </citation>
    <scope>NUCLEOTIDE SEQUENCE</scope>
    <source>
        <strain evidence="2">IBT 20477</strain>
    </source>
</reference>
<organism evidence="2 3">
    <name type="scientific">Penicillium cf. viridicatum</name>
    <dbReference type="NCBI Taxonomy" id="2972119"/>
    <lineage>
        <taxon>Eukaryota</taxon>
        <taxon>Fungi</taxon>
        <taxon>Dikarya</taxon>
        <taxon>Ascomycota</taxon>
        <taxon>Pezizomycotina</taxon>
        <taxon>Eurotiomycetes</taxon>
        <taxon>Eurotiomycetidae</taxon>
        <taxon>Eurotiales</taxon>
        <taxon>Aspergillaceae</taxon>
        <taxon>Penicillium</taxon>
    </lineage>
</organism>
<dbReference type="EMBL" id="JAPQKQ010000007">
    <property type="protein sequence ID" value="KAJ5187704.1"/>
    <property type="molecule type" value="Genomic_DNA"/>
</dbReference>
<reference evidence="2" key="2">
    <citation type="journal article" date="2023" name="IMA Fungus">
        <title>Comparative genomic study of the Penicillium genus elucidates a diverse pangenome and 15 lateral gene transfer events.</title>
        <authorList>
            <person name="Petersen C."/>
            <person name="Sorensen T."/>
            <person name="Nielsen M.R."/>
            <person name="Sondergaard T.E."/>
            <person name="Sorensen J.L."/>
            <person name="Fitzpatrick D.A."/>
            <person name="Frisvad J.C."/>
            <person name="Nielsen K.L."/>
        </authorList>
    </citation>
    <scope>NUCLEOTIDE SEQUENCE</scope>
    <source>
        <strain evidence="2">IBT 20477</strain>
    </source>
</reference>
<protein>
    <submittedName>
        <fullName evidence="2">Uncharacterized protein</fullName>
    </submittedName>
</protein>
<gene>
    <name evidence="2" type="ORF">N7449_010698</name>
</gene>
<dbReference type="AlphaFoldDB" id="A0A9W9M3T6"/>
<feature type="region of interest" description="Disordered" evidence="1">
    <location>
        <begin position="61"/>
        <end position="108"/>
    </location>
</feature>
<evidence type="ECO:0000256" key="1">
    <source>
        <dbReference type="SAM" id="MobiDB-lite"/>
    </source>
</evidence>
<proteinExistence type="predicted"/>
<dbReference type="Proteomes" id="UP001150942">
    <property type="component" value="Unassembled WGS sequence"/>
</dbReference>
<accession>A0A9W9M3T6</accession>
<evidence type="ECO:0000313" key="2">
    <source>
        <dbReference type="EMBL" id="KAJ5187704.1"/>
    </source>
</evidence>
<sequence length="209" mass="22396">MGWYITVQAICAPSAQMGNINILDQTACAGMNTAIITSYVRVHHVDRSKDGPILRQALAQRPMGSARGRNRRLNPNGGPGIVSAQTPVQSPPSQFSPSEGPGQDSNSSSLVKIEFFPRIPAGYSDASETRALNTSNDQSLPSIHEALGGLSNFAPSPIGASSFLQRAEKTASPNQATMNHASFSHPPSDKTLELVLEWMNLTREEILQS</sequence>